<dbReference type="GO" id="GO:0008236">
    <property type="term" value="F:serine-type peptidase activity"/>
    <property type="evidence" value="ECO:0007669"/>
    <property type="project" value="InterPro"/>
</dbReference>
<accession>A0A2X1QVI2</accession>
<gene>
    <name evidence="2" type="ORF">NCTC12022_03552</name>
</gene>
<dbReference type="InterPro" id="IPR029058">
    <property type="entry name" value="AB_hydrolase_fold"/>
</dbReference>
<dbReference type="Pfam" id="PF00326">
    <property type="entry name" value="Peptidase_S9"/>
    <property type="match status" value="1"/>
</dbReference>
<evidence type="ECO:0000313" key="2">
    <source>
        <dbReference type="EMBL" id="SPX62785.1"/>
    </source>
</evidence>
<dbReference type="InterPro" id="IPR001375">
    <property type="entry name" value="Peptidase_S9_cat"/>
</dbReference>
<proteinExistence type="predicted"/>
<protein>
    <submittedName>
        <fullName evidence="2">Prolyl oligopeptidase family</fullName>
    </submittedName>
</protein>
<dbReference type="GO" id="GO:0006508">
    <property type="term" value="P:proteolysis"/>
    <property type="evidence" value="ECO:0007669"/>
    <property type="project" value="InterPro"/>
</dbReference>
<reference evidence="2 3" key="1">
    <citation type="submission" date="2018-06" db="EMBL/GenBank/DDBJ databases">
        <authorList>
            <consortium name="Pathogen Informatics"/>
            <person name="Doyle S."/>
        </authorList>
    </citation>
    <scope>NUCLEOTIDE SEQUENCE [LARGE SCALE GENOMIC DNA]</scope>
    <source>
        <strain evidence="2 3">NCTC12022</strain>
    </source>
</reference>
<feature type="domain" description="Peptidase S9 prolyl oligopeptidase catalytic" evidence="1">
    <location>
        <begin position="174"/>
        <end position="335"/>
    </location>
</feature>
<organism evidence="2 3">
    <name type="scientific">Legionella feeleii</name>
    <dbReference type="NCBI Taxonomy" id="453"/>
    <lineage>
        <taxon>Bacteria</taxon>
        <taxon>Pseudomonadati</taxon>
        <taxon>Pseudomonadota</taxon>
        <taxon>Gammaproteobacteria</taxon>
        <taxon>Legionellales</taxon>
        <taxon>Legionellaceae</taxon>
        <taxon>Legionella</taxon>
    </lineage>
</organism>
<evidence type="ECO:0000259" key="1">
    <source>
        <dbReference type="Pfam" id="PF00326"/>
    </source>
</evidence>
<dbReference type="AlphaFoldDB" id="A0A2X1QVI2"/>
<dbReference type="OrthoDB" id="9812921at2"/>
<name>A0A2X1QVI2_9GAMM</name>
<dbReference type="Gene3D" id="3.40.50.1820">
    <property type="entry name" value="alpha/beta hydrolase"/>
    <property type="match status" value="1"/>
</dbReference>
<dbReference type="EMBL" id="UASS01000040">
    <property type="protein sequence ID" value="SPX62785.1"/>
    <property type="molecule type" value="Genomic_DNA"/>
</dbReference>
<dbReference type="SUPFAM" id="SSF53474">
    <property type="entry name" value="alpha/beta-Hydrolases"/>
    <property type="match status" value="1"/>
</dbReference>
<sequence length="353" mass="40406">MIFCSYTRIDNNSSFTLMNENINWNKMKKFLAVFFIVLLGVIAWQHKTILRVYQGAIGYLNNRNHTNYYRLTGNDSIQDISERLSHDLNIPLELRQPLLEKKRRIYIFKYLSDGHEVAGYLSLITTGEHPLIMFVRGGNGNFGILRPNNAFSFLDGYNVIGTLYRGNIYKGIDEFGGEDINDIENLIRFIPKLEQASQSHLKSPIAMIGVSRGAMQMFVSLSRSSLVKGTVHKAISISGNVDLDTTVALRPEMKHMFEMKFKEQKKFHQFNEWLKARNPVSLVKQLPSSLEVLLIYGLNDNRVGIQEQLHLYDMLTKNNIKTEFIKIPGATHGMDGYVDEVKKMIIGFLNSSE</sequence>
<evidence type="ECO:0000313" key="3">
    <source>
        <dbReference type="Proteomes" id="UP000251942"/>
    </source>
</evidence>
<dbReference type="Proteomes" id="UP000251942">
    <property type="component" value="Unassembled WGS sequence"/>
</dbReference>